<proteinExistence type="predicted"/>
<feature type="non-terminal residue" evidence="2">
    <location>
        <position position="1"/>
    </location>
</feature>
<feature type="compositionally biased region" description="Polar residues" evidence="1">
    <location>
        <begin position="1"/>
        <end position="27"/>
    </location>
</feature>
<evidence type="ECO:0000256" key="1">
    <source>
        <dbReference type="SAM" id="MobiDB-lite"/>
    </source>
</evidence>
<name>A0A6S7IX37_PARCT</name>
<sequence>KTIVKETTQEQSTSVNSTPEQNTSGESNPEESAMEQNSSLEKNTSEQSAREQMSSKQSIPEKRTPGNHPVLLTSPLVYTPQHVLWKLPNLLWKPGNLVNSSSLEKSKTGYAGLETGKTDSTTPEMIASTSSAGSSGIQQRLSAEEQAQDPLGKAKKKREQDNDG</sequence>
<gene>
    <name evidence="2" type="ORF">PACLA_8A025653</name>
</gene>
<organism evidence="2 3">
    <name type="scientific">Paramuricea clavata</name>
    <name type="common">Red gorgonian</name>
    <name type="synonym">Violescent sea-whip</name>
    <dbReference type="NCBI Taxonomy" id="317549"/>
    <lineage>
        <taxon>Eukaryota</taxon>
        <taxon>Metazoa</taxon>
        <taxon>Cnidaria</taxon>
        <taxon>Anthozoa</taxon>
        <taxon>Octocorallia</taxon>
        <taxon>Malacalcyonacea</taxon>
        <taxon>Plexauridae</taxon>
        <taxon>Paramuricea</taxon>
    </lineage>
</organism>
<comment type="caution">
    <text evidence="2">The sequence shown here is derived from an EMBL/GenBank/DDBJ whole genome shotgun (WGS) entry which is preliminary data.</text>
</comment>
<feature type="compositionally biased region" description="Polar residues" evidence="1">
    <location>
        <begin position="34"/>
        <end position="58"/>
    </location>
</feature>
<dbReference type="EMBL" id="CACRXK020011597">
    <property type="protein sequence ID" value="CAB4021750.1"/>
    <property type="molecule type" value="Genomic_DNA"/>
</dbReference>
<dbReference type="Proteomes" id="UP001152795">
    <property type="component" value="Unassembled WGS sequence"/>
</dbReference>
<feature type="region of interest" description="Disordered" evidence="1">
    <location>
        <begin position="1"/>
        <end position="73"/>
    </location>
</feature>
<evidence type="ECO:0000313" key="2">
    <source>
        <dbReference type="EMBL" id="CAB4021750.1"/>
    </source>
</evidence>
<protein>
    <submittedName>
        <fullName evidence="2">Uncharacterized protein</fullName>
    </submittedName>
</protein>
<accession>A0A6S7IX37</accession>
<reference evidence="2" key="1">
    <citation type="submission" date="2020-04" db="EMBL/GenBank/DDBJ databases">
        <authorList>
            <person name="Alioto T."/>
            <person name="Alioto T."/>
            <person name="Gomez Garrido J."/>
        </authorList>
    </citation>
    <scope>NUCLEOTIDE SEQUENCE</scope>
    <source>
        <strain evidence="2">A484AB</strain>
    </source>
</reference>
<feature type="region of interest" description="Disordered" evidence="1">
    <location>
        <begin position="97"/>
        <end position="164"/>
    </location>
</feature>
<evidence type="ECO:0000313" key="3">
    <source>
        <dbReference type="Proteomes" id="UP001152795"/>
    </source>
</evidence>
<dbReference type="AlphaFoldDB" id="A0A6S7IX37"/>
<keyword evidence="3" id="KW-1185">Reference proteome</keyword>
<feature type="compositionally biased region" description="Low complexity" evidence="1">
    <location>
        <begin position="126"/>
        <end position="139"/>
    </location>
</feature>